<sequence length="460" mass="52515">MVATRNWILSKAIIAGVILGTGTLQVLSDEVPQALQWDPWVSFAVSSRDLNHRPGNSSLNEDNAYIQLRLAATGSVFQRADFSWKVDTRTYLSSSNVVLFDDDTDTVREPNSDNNYYFQLREAWIRYHGLTSLPGEHLTLGLQRLRNGDGLWWDVDIESLTWQGDTTQLDWLLAVGEEFDTYRTNSDLITRADNTLRWFGNIAWDWTAYHNIGASFMQSKQDLKDLSQARQDTSIGANADSLWFGIKVSSGWDQRNPYRTFAYKAEWIMQQGESVQPFDGNMLTYRDISAQALDFGLRIDLERMSLGAMYTRASGGESAEESERFSQTGVHTNRTRAFGNRQYLFRFNEAFRADISNLTYHGLFATWNPDPKWESVLLLGHYQKTDNASPVYVGGREIDVIDGQSNVGKSVDINVTFYPEDGWFLNLNVLRLRAGFFDPGTGLTNQNNDYRITLESQFRY</sequence>
<dbReference type="Gene3D" id="2.40.160.100">
    <property type="match status" value="1"/>
</dbReference>
<dbReference type="InterPro" id="IPR053728">
    <property type="entry name" value="Alginate_Permeability_Chnl"/>
</dbReference>
<dbReference type="OrthoDB" id="6189846at2"/>
<protein>
    <submittedName>
        <fullName evidence="1">Uncharacterized protein</fullName>
    </submittedName>
</protein>
<name>A0A3N5Y0V6_9ALTE</name>
<dbReference type="AlphaFoldDB" id="A0A3N5Y0V6"/>
<evidence type="ECO:0000313" key="1">
    <source>
        <dbReference type="EMBL" id="RPJ67142.1"/>
    </source>
</evidence>
<dbReference type="EMBL" id="RPOK01000002">
    <property type="protein sequence ID" value="RPJ67142.1"/>
    <property type="molecule type" value="Genomic_DNA"/>
</dbReference>
<accession>A0A3N5Y0V6</accession>
<dbReference type="Proteomes" id="UP000275281">
    <property type="component" value="Unassembled WGS sequence"/>
</dbReference>
<comment type="caution">
    <text evidence="1">The sequence shown here is derived from an EMBL/GenBank/DDBJ whole genome shotgun (WGS) entry which is preliminary data.</text>
</comment>
<gene>
    <name evidence="1" type="ORF">DRW07_06270</name>
</gene>
<reference evidence="1 2" key="1">
    <citation type="submission" date="2018-11" db="EMBL/GenBank/DDBJ databases">
        <authorList>
            <person name="Ye M.-Q."/>
            <person name="Du Z.-J."/>
        </authorList>
    </citation>
    <scope>NUCLEOTIDE SEQUENCE [LARGE SCALE GENOMIC DNA]</scope>
    <source>
        <strain evidence="1 2">U0105</strain>
    </source>
</reference>
<proteinExistence type="predicted"/>
<organism evidence="1 2">
    <name type="scientific">Alteromonas sediminis</name>
    <dbReference type="NCBI Taxonomy" id="2259342"/>
    <lineage>
        <taxon>Bacteria</taxon>
        <taxon>Pseudomonadati</taxon>
        <taxon>Pseudomonadota</taxon>
        <taxon>Gammaproteobacteria</taxon>
        <taxon>Alteromonadales</taxon>
        <taxon>Alteromonadaceae</taxon>
        <taxon>Alteromonas/Salinimonas group</taxon>
        <taxon>Alteromonas</taxon>
    </lineage>
</organism>
<evidence type="ECO:0000313" key="2">
    <source>
        <dbReference type="Proteomes" id="UP000275281"/>
    </source>
</evidence>
<keyword evidence="2" id="KW-1185">Reference proteome</keyword>